<accession>A0A919TUN0</accession>
<evidence type="ECO:0000313" key="2">
    <source>
        <dbReference type="EMBL" id="GIF22474.1"/>
    </source>
</evidence>
<comment type="caution">
    <text evidence="2">The sequence shown here is derived from an EMBL/GenBank/DDBJ whole genome shotgun (WGS) entry which is preliminary data.</text>
</comment>
<name>A0A919TUN0_9ACTN</name>
<feature type="chain" id="PRO_5036840447" description="Lipoprotein" evidence="1">
    <location>
        <begin position="23"/>
        <end position="301"/>
    </location>
</feature>
<dbReference type="AlphaFoldDB" id="A0A919TUN0"/>
<proteinExistence type="predicted"/>
<dbReference type="RefSeq" id="WP_203809985.1">
    <property type="nucleotide sequence ID" value="NZ_BOMY01000034.1"/>
</dbReference>
<protein>
    <recommendedName>
        <fullName evidence="4">Lipoprotein</fullName>
    </recommendedName>
</protein>
<organism evidence="2 3">
    <name type="scientific">Paractinoplanes tereljensis</name>
    <dbReference type="NCBI Taxonomy" id="571912"/>
    <lineage>
        <taxon>Bacteria</taxon>
        <taxon>Bacillati</taxon>
        <taxon>Actinomycetota</taxon>
        <taxon>Actinomycetes</taxon>
        <taxon>Micromonosporales</taxon>
        <taxon>Micromonosporaceae</taxon>
        <taxon>Paractinoplanes</taxon>
    </lineage>
</organism>
<evidence type="ECO:0008006" key="4">
    <source>
        <dbReference type="Google" id="ProtNLM"/>
    </source>
</evidence>
<evidence type="ECO:0000256" key="1">
    <source>
        <dbReference type="SAM" id="SignalP"/>
    </source>
</evidence>
<feature type="signal peptide" evidence="1">
    <location>
        <begin position="1"/>
        <end position="22"/>
    </location>
</feature>
<dbReference type="EMBL" id="BOMY01000034">
    <property type="protein sequence ID" value="GIF22474.1"/>
    <property type="molecule type" value="Genomic_DNA"/>
</dbReference>
<evidence type="ECO:0000313" key="3">
    <source>
        <dbReference type="Proteomes" id="UP000623608"/>
    </source>
</evidence>
<keyword evidence="3" id="KW-1185">Reference proteome</keyword>
<gene>
    <name evidence="2" type="ORF">Ate02nite_52040</name>
</gene>
<keyword evidence="1" id="KW-0732">Signal</keyword>
<reference evidence="2" key="1">
    <citation type="submission" date="2021-01" db="EMBL/GenBank/DDBJ databases">
        <title>Whole genome shotgun sequence of Actinoplanes tereljensis NBRC 105297.</title>
        <authorList>
            <person name="Komaki H."/>
            <person name="Tamura T."/>
        </authorList>
    </citation>
    <scope>NUCLEOTIDE SEQUENCE</scope>
    <source>
        <strain evidence="2">NBRC 105297</strain>
    </source>
</reference>
<dbReference type="Proteomes" id="UP000623608">
    <property type="component" value="Unassembled WGS sequence"/>
</dbReference>
<dbReference type="PROSITE" id="PS51257">
    <property type="entry name" value="PROKAR_LIPOPROTEIN"/>
    <property type="match status" value="1"/>
</dbReference>
<sequence length="301" mass="31292">MSARGIVLLVVALLAGGCAGQAADGGESPVVQPRWESCAAVTPEEGTEGLALPKLDDSFVPVSAVICRTVPVRRPSGGEDMVAAEDKAGDIAGLLATLRLPDEKPTNGACTADLVLVPYLVLLDADGRWIRPGVPVDACRKPRIEFRDALGQLKTERVSGRVVLELESDEAAASGCGQAWADMVWVIGENGGGNASLAPLAPENAEVRRCVYRVPAKEQGGAKPAGEFETGGKLPAGTWAAVRRELTNAAPAGRCTTPASRFAVLTTPAGEVYVEGDGCRRALLGETALRTATPALEKLLF</sequence>